<dbReference type="Proteomes" id="UP000002630">
    <property type="component" value="Linkage Group LG05"/>
</dbReference>
<dbReference type="InterPro" id="IPR004170">
    <property type="entry name" value="WWE_dom"/>
</dbReference>
<dbReference type="CDD" id="cd09633">
    <property type="entry name" value="Deltex_C"/>
    <property type="match status" value="1"/>
</dbReference>
<dbReference type="PROSITE" id="PS50089">
    <property type="entry name" value="ZF_RING_2"/>
    <property type="match status" value="1"/>
</dbReference>
<dbReference type="SMART" id="SM00678">
    <property type="entry name" value="WWE"/>
    <property type="match status" value="1"/>
</dbReference>
<dbReference type="Pfam" id="PF02825">
    <property type="entry name" value="WWE"/>
    <property type="match status" value="1"/>
</dbReference>
<feature type="domain" description="WWE" evidence="12">
    <location>
        <begin position="2"/>
        <end position="85"/>
    </location>
</feature>
<evidence type="ECO:0000313" key="14">
    <source>
        <dbReference type="Proteomes" id="UP000002630"/>
    </source>
</evidence>
<dbReference type="GO" id="GO:0016567">
    <property type="term" value="P:protein ubiquitination"/>
    <property type="evidence" value="ECO:0007669"/>
    <property type="project" value="UniProtKB-UniPathway"/>
</dbReference>
<feature type="domain" description="RING-type" evidence="11">
    <location>
        <begin position="230"/>
        <end position="274"/>
    </location>
</feature>
<dbReference type="AlphaFoldDB" id="D8LIP8"/>
<dbReference type="GO" id="GO:0008270">
    <property type="term" value="F:zinc ion binding"/>
    <property type="evidence" value="ECO:0007669"/>
    <property type="project" value="UniProtKB-KW"/>
</dbReference>
<name>D8LIP8_ECTSI</name>
<dbReference type="InParanoid" id="D8LIP8"/>
<dbReference type="PANTHER" id="PTHR12622">
    <property type="entry name" value="DELTEX-RELATED"/>
    <property type="match status" value="1"/>
</dbReference>
<gene>
    <name evidence="13" type="ORF">Esi_0222_0006</name>
</gene>
<comment type="pathway">
    <text evidence="2">Protein modification; protein ubiquitination.</text>
</comment>
<evidence type="ECO:0000256" key="9">
    <source>
        <dbReference type="PROSITE-ProRule" id="PRU00175"/>
    </source>
</evidence>
<keyword evidence="8" id="KW-0914">Notch signaling pathway</keyword>
<evidence type="ECO:0000313" key="13">
    <source>
        <dbReference type="EMBL" id="CBN75958.1"/>
    </source>
</evidence>
<evidence type="ECO:0000256" key="8">
    <source>
        <dbReference type="ARBA" id="ARBA00022976"/>
    </source>
</evidence>
<evidence type="ECO:0000256" key="4">
    <source>
        <dbReference type="ARBA" id="ARBA00012483"/>
    </source>
</evidence>
<proteinExistence type="inferred from homology"/>
<dbReference type="SUPFAM" id="SSF117839">
    <property type="entry name" value="WWE domain"/>
    <property type="match status" value="1"/>
</dbReference>
<keyword evidence="14" id="KW-1185">Reference proteome</keyword>
<dbReference type="eggNOG" id="ENOG502RGAW">
    <property type="taxonomic scope" value="Eukaryota"/>
</dbReference>
<dbReference type="InterPro" id="IPR013083">
    <property type="entry name" value="Znf_RING/FYVE/PHD"/>
</dbReference>
<dbReference type="OrthoDB" id="200848at2759"/>
<dbReference type="STRING" id="2880.D8LIP8"/>
<sequence>MASFVMGGGAQSPIEWEWMDDRRRWVSYDAFSSSAIESSFSSGGMSAVVSSAQGGRAGAGATYTIHFSSMQQVNNASSFVRNVRRNVVGVPSHETWEWKNNGSRWEAVPVPICLQISASRDLRGETSTTAHINSLAHEFDFTQMTVTRLAVGVVVQLRLKASRGAVAGAAAAAAGAGAGASARGMSTRSGASASPSPQVSTNGDRSAEYQRIINEATDCTATAAANNETCTLCMDPFSPQEPALLLSQCQGHYMHAPCIMQVFKAMGPKCPTCSKMYGPLHGDQPDGTMTVRTHRRGAIPLSGYESDGTILIQYSFPSGTQSSKHPNPGSAYHGTSRTAYLPDNAAGREVLALLRKSFEQRMTFTVGTSITTGRSNCVIWNGVHHKTNTTGGSSSFGYPDPGYFGRVKAELLAKGIQ</sequence>
<dbReference type="Gene3D" id="3.30.390.130">
    <property type="match status" value="1"/>
</dbReference>
<dbReference type="GO" id="GO:0061630">
    <property type="term" value="F:ubiquitin protein ligase activity"/>
    <property type="evidence" value="ECO:0007669"/>
    <property type="project" value="UniProtKB-EC"/>
</dbReference>
<evidence type="ECO:0000256" key="6">
    <source>
        <dbReference type="ARBA" id="ARBA00022723"/>
    </source>
</evidence>
<dbReference type="GO" id="GO:0007219">
    <property type="term" value="P:Notch signaling pathway"/>
    <property type="evidence" value="ECO:0007669"/>
    <property type="project" value="UniProtKB-KW"/>
</dbReference>
<dbReference type="InterPro" id="IPR001841">
    <property type="entry name" value="Znf_RING"/>
</dbReference>
<evidence type="ECO:0000259" key="12">
    <source>
        <dbReference type="PROSITE" id="PS50918"/>
    </source>
</evidence>
<organism evidence="13 14">
    <name type="scientific">Ectocarpus siliculosus</name>
    <name type="common">Brown alga</name>
    <name type="synonym">Conferva siliculosa</name>
    <dbReference type="NCBI Taxonomy" id="2880"/>
    <lineage>
        <taxon>Eukaryota</taxon>
        <taxon>Sar</taxon>
        <taxon>Stramenopiles</taxon>
        <taxon>Ochrophyta</taxon>
        <taxon>PX clade</taxon>
        <taxon>Phaeophyceae</taxon>
        <taxon>Ectocarpales</taxon>
        <taxon>Ectocarpaceae</taxon>
        <taxon>Ectocarpus</taxon>
    </lineage>
</organism>
<feature type="compositionally biased region" description="Low complexity" evidence="10">
    <location>
        <begin position="180"/>
        <end position="194"/>
    </location>
</feature>
<dbReference type="InterPro" id="IPR039398">
    <property type="entry name" value="Deltex_fam"/>
</dbReference>
<dbReference type="InterPro" id="IPR018123">
    <property type="entry name" value="WWE-dom_subgr"/>
</dbReference>
<evidence type="ECO:0000256" key="2">
    <source>
        <dbReference type="ARBA" id="ARBA00004906"/>
    </source>
</evidence>
<evidence type="ECO:0000256" key="5">
    <source>
        <dbReference type="ARBA" id="ARBA00022679"/>
    </source>
</evidence>
<comment type="similarity">
    <text evidence="3">Belongs to the Deltex family.</text>
</comment>
<dbReference type="SUPFAM" id="SSF57850">
    <property type="entry name" value="RING/U-box"/>
    <property type="match status" value="1"/>
</dbReference>
<keyword evidence="9" id="KW-0862">Zinc</keyword>
<dbReference type="Gene3D" id="3.30.720.50">
    <property type="match status" value="1"/>
</dbReference>
<dbReference type="PROSITE" id="PS50918">
    <property type="entry name" value="WWE"/>
    <property type="match status" value="1"/>
</dbReference>
<keyword evidence="7" id="KW-0677">Repeat</keyword>
<dbReference type="EMBL" id="FN648401">
    <property type="protein sequence ID" value="CBN75958.1"/>
    <property type="molecule type" value="Genomic_DNA"/>
</dbReference>
<evidence type="ECO:0000256" key="7">
    <source>
        <dbReference type="ARBA" id="ARBA00022737"/>
    </source>
</evidence>
<dbReference type="EMBL" id="FN649730">
    <property type="protein sequence ID" value="CBN75958.1"/>
    <property type="molecule type" value="Genomic_DNA"/>
</dbReference>
<dbReference type="Pfam" id="PF13639">
    <property type="entry name" value="zf-RING_2"/>
    <property type="match status" value="1"/>
</dbReference>
<evidence type="ECO:0000256" key="10">
    <source>
        <dbReference type="SAM" id="MobiDB-lite"/>
    </source>
</evidence>
<keyword evidence="5" id="KW-0808">Transferase</keyword>
<keyword evidence="6" id="KW-0479">Metal-binding</keyword>
<dbReference type="InterPro" id="IPR037197">
    <property type="entry name" value="WWE_dom_sf"/>
</dbReference>
<dbReference type="Pfam" id="PF18102">
    <property type="entry name" value="DTC"/>
    <property type="match status" value="1"/>
</dbReference>
<keyword evidence="9" id="KW-0863">Zinc-finger</keyword>
<evidence type="ECO:0000256" key="1">
    <source>
        <dbReference type="ARBA" id="ARBA00000900"/>
    </source>
</evidence>
<protein>
    <recommendedName>
        <fullName evidence="4">RING-type E3 ubiquitin transferase</fullName>
        <ecNumber evidence="4">2.3.2.27</ecNumber>
    </recommendedName>
</protein>
<dbReference type="UniPathway" id="UPA00143"/>
<dbReference type="InterPro" id="IPR039399">
    <property type="entry name" value="Deltex_C_sf"/>
</dbReference>
<dbReference type="EC" id="2.3.2.27" evidence="4"/>
<feature type="region of interest" description="Disordered" evidence="10">
    <location>
        <begin position="180"/>
        <end position="205"/>
    </location>
</feature>
<evidence type="ECO:0000256" key="3">
    <source>
        <dbReference type="ARBA" id="ARBA00009413"/>
    </source>
</evidence>
<reference evidence="13 14" key="1">
    <citation type="journal article" date="2010" name="Nature">
        <title>The Ectocarpus genome and the independent evolution of multicellularity in brown algae.</title>
        <authorList>
            <person name="Cock J.M."/>
            <person name="Sterck L."/>
            <person name="Rouze P."/>
            <person name="Scornet D."/>
            <person name="Allen A.E."/>
            <person name="Amoutzias G."/>
            <person name="Anthouard V."/>
            <person name="Artiguenave F."/>
            <person name="Aury J.M."/>
            <person name="Badger J.H."/>
            <person name="Beszteri B."/>
            <person name="Billiau K."/>
            <person name="Bonnet E."/>
            <person name="Bothwell J.H."/>
            <person name="Bowler C."/>
            <person name="Boyen C."/>
            <person name="Brownlee C."/>
            <person name="Carrano C.J."/>
            <person name="Charrier B."/>
            <person name="Cho G.Y."/>
            <person name="Coelho S.M."/>
            <person name="Collen J."/>
            <person name="Corre E."/>
            <person name="Da Silva C."/>
            <person name="Delage L."/>
            <person name="Delaroque N."/>
            <person name="Dittami S.M."/>
            <person name="Doulbeau S."/>
            <person name="Elias M."/>
            <person name="Farnham G."/>
            <person name="Gachon C.M."/>
            <person name="Gschloessl B."/>
            <person name="Heesch S."/>
            <person name="Jabbari K."/>
            <person name="Jubin C."/>
            <person name="Kawai H."/>
            <person name="Kimura K."/>
            <person name="Kloareg B."/>
            <person name="Kupper F.C."/>
            <person name="Lang D."/>
            <person name="Le Bail A."/>
            <person name="Leblanc C."/>
            <person name="Lerouge P."/>
            <person name="Lohr M."/>
            <person name="Lopez P.J."/>
            <person name="Martens C."/>
            <person name="Maumus F."/>
            <person name="Michel G."/>
            <person name="Miranda-Saavedra D."/>
            <person name="Morales J."/>
            <person name="Moreau H."/>
            <person name="Motomura T."/>
            <person name="Nagasato C."/>
            <person name="Napoli C.A."/>
            <person name="Nelson D.R."/>
            <person name="Nyvall-Collen P."/>
            <person name="Peters A.F."/>
            <person name="Pommier C."/>
            <person name="Potin P."/>
            <person name="Poulain J."/>
            <person name="Quesneville H."/>
            <person name="Read B."/>
            <person name="Rensing S.A."/>
            <person name="Ritter A."/>
            <person name="Rousvoal S."/>
            <person name="Samanta M."/>
            <person name="Samson G."/>
            <person name="Schroeder D.C."/>
            <person name="Segurens B."/>
            <person name="Strittmatter M."/>
            <person name="Tonon T."/>
            <person name="Tregear J.W."/>
            <person name="Valentin K."/>
            <person name="von Dassow P."/>
            <person name="Yamagishi T."/>
            <person name="Van de Peer Y."/>
            <person name="Wincker P."/>
        </authorList>
    </citation>
    <scope>NUCLEOTIDE SEQUENCE [LARGE SCALE GENOMIC DNA]</scope>
    <source>
        <strain evidence="14">Ec32 / CCAP1310/4</strain>
    </source>
</reference>
<comment type="catalytic activity">
    <reaction evidence="1">
        <text>S-ubiquitinyl-[E2 ubiquitin-conjugating enzyme]-L-cysteine + [acceptor protein]-L-lysine = [E2 ubiquitin-conjugating enzyme]-L-cysteine + N(6)-ubiquitinyl-[acceptor protein]-L-lysine.</text>
        <dbReference type="EC" id="2.3.2.27"/>
    </reaction>
</comment>
<dbReference type="Gene3D" id="3.30.40.10">
    <property type="entry name" value="Zinc/RING finger domain, C3HC4 (zinc finger)"/>
    <property type="match status" value="1"/>
</dbReference>
<accession>D8LIP8</accession>
<evidence type="ECO:0000259" key="11">
    <source>
        <dbReference type="PROSITE" id="PS50089"/>
    </source>
</evidence>
<dbReference type="InterPro" id="IPR039396">
    <property type="entry name" value="Deltex_C"/>
</dbReference>
<feature type="compositionally biased region" description="Polar residues" evidence="10">
    <location>
        <begin position="195"/>
        <end position="204"/>
    </location>
</feature>
<dbReference type="OMA" id="ICMEQLS"/>